<feature type="region of interest" description="Disordered" evidence="9">
    <location>
        <begin position="179"/>
        <end position="355"/>
    </location>
</feature>
<dbReference type="Proteomes" id="UP001447188">
    <property type="component" value="Unassembled WGS sequence"/>
</dbReference>
<dbReference type="PROSITE" id="PS50059">
    <property type="entry name" value="FKBP_PPIASE"/>
    <property type="match status" value="1"/>
</dbReference>
<keyword evidence="5 7" id="KW-0697">Rotamase</keyword>
<dbReference type="PANTHER" id="PTHR43811:SF19">
    <property type="entry name" value="39 KDA FK506-BINDING NUCLEAR PROTEIN"/>
    <property type="match status" value="1"/>
</dbReference>
<feature type="compositionally biased region" description="Acidic residues" evidence="9">
    <location>
        <begin position="186"/>
        <end position="220"/>
    </location>
</feature>
<comment type="function">
    <text evidence="2">PPIase that acts as a histone chaperone. Histone proline isomerase that increases the rate of cis-trans isomerization at prolines on the histone H3 N-terminal tail. Proline isomerization influences H3 methylation thereby regulating gene expression.</text>
</comment>
<feature type="compositionally biased region" description="Acidic residues" evidence="9">
    <location>
        <begin position="113"/>
        <end position="128"/>
    </location>
</feature>
<evidence type="ECO:0000256" key="1">
    <source>
        <dbReference type="ARBA" id="ARBA00000971"/>
    </source>
</evidence>
<evidence type="ECO:0000256" key="5">
    <source>
        <dbReference type="ARBA" id="ARBA00023110"/>
    </source>
</evidence>
<dbReference type="InterPro" id="IPR001179">
    <property type="entry name" value="PPIase_FKBP_dom"/>
</dbReference>
<keyword evidence="6 7" id="KW-0413">Isomerase</keyword>
<evidence type="ECO:0000313" key="12">
    <source>
        <dbReference type="Proteomes" id="UP001447188"/>
    </source>
</evidence>
<dbReference type="Pfam" id="PF17800">
    <property type="entry name" value="NPL"/>
    <property type="match status" value="1"/>
</dbReference>
<evidence type="ECO:0000313" key="11">
    <source>
        <dbReference type="EMBL" id="KAL0636150.1"/>
    </source>
</evidence>
<feature type="compositionally biased region" description="Basic and acidic residues" evidence="9">
    <location>
        <begin position="329"/>
        <end position="351"/>
    </location>
</feature>
<dbReference type="Gene3D" id="2.60.120.340">
    <property type="entry name" value="Nucleoplasmin core domain"/>
    <property type="match status" value="1"/>
</dbReference>
<comment type="caution">
    <text evidence="11">The sequence shown here is derived from an EMBL/GenBank/DDBJ whole genome shotgun (WGS) entry which is preliminary data.</text>
</comment>
<feature type="compositionally biased region" description="Basic and acidic residues" evidence="9">
    <location>
        <begin position="295"/>
        <end position="320"/>
    </location>
</feature>
<evidence type="ECO:0000256" key="6">
    <source>
        <dbReference type="ARBA" id="ARBA00023235"/>
    </source>
</evidence>
<dbReference type="Pfam" id="PF00254">
    <property type="entry name" value="FKBP_C"/>
    <property type="match status" value="1"/>
</dbReference>
<protein>
    <recommendedName>
        <fullName evidence="7">FK506-binding protein</fullName>
        <ecNumber evidence="7">5.2.1.8</ecNumber>
    </recommendedName>
</protein>
<accession>A0ABR3GJM9</accession>
<proteinExistence type="inferred from homology"/>
<dbReference type="InterPro" id="IPR041232">
    <property type="entry name" value="NPL"/>
</dbReference>
<evidence type="ECO:0000256" key="9">
    <source>
        <dbReference type="SAM" id="MobiDB-lite"/>
    </source>
</evidence>
<keyword evidence="12" id="KW-1185">Reference proteome</keyword>
<dbReference type="SUPFAM" id="SSF54534">
    <property type="entry name" value="FKBP-like"/>
    <property type="match status" value="1"/>
</dbReference>
<feature type="region of interest" description="Disordered" evidence="9">
    <location>
        <begin position="37"/>
        <end position="128"/>
    </location>
</feature>
<feature type="compositionally biased region" description="Basic and acidic residues" evidence="9">
    <location>
        <begin position="234"/>
        <end position="285"/>
    </location>
</feature>
<feature type="domain" description="PPIase FKBP-type" evidence="10">
    <location>
        <begin position="378"/>
        <end position="457"/>
    </location>
</feature>
<dbReference type="Gene3D" id="3.10.50.40">
    <property type="match status" value="1"/>
</dbReference>
<evidence type="ECO:0000256" key="4">
    <source>
        <dbReference type="ARBA" id="ARBA00011865"/>
    </source>
</evidence>
<reference evidence="11 12" key="1">
    <citation type="submission" date="2024-02" db="EMBL/GenBank/DDBJ databases">
        <title>Discinaceae phylogenomics.</title>
        <authorList>
            <person name="Dirks A.C."/>
            <person name="James T.Y."/>
        </authorList>
    </citation>
    <scope>NUCLEOTIDE SEQUENCE [LARGE SCALE GENOMIC DNA]</scope>
    <source>
        <strain evidence="11 12">ACD0624</strain>
    </source>
</reference>
<dbReference type="PANTHER" id="PTHR43811">
    <property type="entry name" value="FKBP-TYPE PEPTIDYL-PROLYL CIS-TRANS ISOMERASE FKPA"/>
    <property type="match status" value="1"/>
</dbReference>
<dbReference type="GO" id="GO:0003755">
    <property type="term" value="F:peptidyl-prolyl cis-trans isomerase activity"/>
    <property type="evidence" value="ECO:0007669"/>
    <property type="project" value="UniProtKB-EC"/>
</dbReference>
<evidence type="ECO:0000256" key="8">
    <source>
        <dbReference type="PROSITE-ProRule" id="PRU00277"/>
    </source>
</evidence>
<dbReference type="EC" id="5.2.1.8" evidence="7"/>
<comment type="subunit">
    <text evidence="4">Binds to histones H3 and H4.</text>
</comment>
<dbReference type="InterPro" id="IPR023566">
    <property type="entry name" value="PPIase_Fpr3/Fpr4-like"/>
</dbReference>
<gene>
    <name evidence="11" type="primary">FPR3</name>
    <name evidence="11" type="ORF">Q9L58_004824</name>
</gene>
<dbReference type="InterPro" id="IPR046357">
    <property type="entry name" value="PPIase_dom_sf"/>
</dbReference>
<comment type="similarity">
    <text evidence="3">Belongs to the FKBP-type PPIase family. FKBP3/4 subfamily.</text>
</comment>
<evidence type="ECO:0000259" key="10">
    <source>
        <dbReference type="PROSITE" id="PS50059"/>
    </source>
</evidence>
<name>A0ABR3GJM9_9PEZI</name>
<evidence type="ECO:0000256" key="2">
    <source>
        <dbReference type="ARBA" id="ARBA00002221"/>
    </source>
</evidence>
<evidence type="ECO:0000256" key="7">
    <source>
        <dbReference type="PIRNR" id="PIRNR001473"/>
    </source>
</evidence>
<evidence type="ECO:0000256" key="3">
    <source>
        <dbReference type="ARBA" id="ARBA00007838"/>
    </source>
</evidence>
<feature type="compositionally biased region" description="Acidic residues" evidence="9">
    <location>
        <begin position="65"/>
        <end position="83"/>
    </location>
</feature>
<organism evidence="11 12">
    <name type="scientific">Discina gigas</name>
    <dbReference type="NCBI Taxonomy" id="1032678"/>
    <lineage>
        <taxon>Eukaryota</taxon>
        <taxon>Fungi</taxon>
        <taxon>Dikarya</taxon>
        <taxon>Ascomycota</taxon>
        <taxon>Pezizomycotina</taxon>
        <taxon>Pezizomycetes</taxon>
        <taxon>Pezizales</taxon>
        <taxon>Discinaceae</taxon>
        <taxon>Discina</taxon>
    </lineage>
</organism>
<dbReference type="EMBL" id="JBBBZM010000055">
    <property type="protein sequence ID" value="KAL0636150.1"/>
    <property type="molecule type" value="Genomic_DNA"/>
</dbReference>
<sequence length="475" mass="52204">MSLLPIAFWGLTVSTEDGIVPAISQIPATFRITMAALDPTAKPKDESQPKRATLKLMRRPLQNPEFDDDESAESEDDESEDEEPAKKVTGKKGSKKDSAPAKKGKAGDKIDVEKDDSDSDGSDMSDDEYEVEEFTICTLDSEQRYQQPLDITIGEDEECFFKVIGNYDIFLTGNYVIASNDHGHDDESENEDEDYDLSPSEDELNMYGEESESDDLDDLEDPRIQEVATDEEAEVKRPEKKTSKKAEKKSLKRAAEELERSDLNLDELIAKSKEVKEAAATPEKKLSKKQLKKLKANDGKAVDTTAEAKAKKVMFAKELEQGPTPSPAADKKAKEQKKPEVKKSEVKKSEATGKSSKVVEGVTIMDSKVGTGRAAKQGNKLSMRYIGKLENGKVFDSNTKGKPFTFSLGKGEVIKGWDIGLEGMQVGGERRLRIPAASAYGKKTLPDIPGNSTLIFDGMSSFPDINIPVLSDKPG</sequence>
<dbReference type="PIRSF" id="PIRSF001473">
    <property type="entry name" value="FK506-bp_FPR3"/>
    <property type="match status" value="1"/>
</dbReference>
<feature type="compositionally biased region" description="Basic and acidic residues" evidence="9">
    <location>
        <begin position="95"/>
        <end position="112"/>
    </location>
</feature>
<comment type="catalytic activity">
    <reaction evidence="1 7 8">
        <text>[protein]-peptidylproline (omega=180) = [protein]-peptidylproline (omega=0)</text>
        <dbReference type="Rhea" id="RHEA:16237"/>
        <dbReference type="Rhea" id="RHEA-COMP:10747"/>
        <dbReference type="Rhea" id="RHEA-COMP:10748"/>
        <dbReference type="ChEBI" id="CHEBI:83833"/>
        <dbReference type="ChEBI" id="CHEBI:83834"/>
        <dbReference type="EC" id="5.2.1.8"/>
    </reaction>
</comment>